<dbReference type="CDD" id="cd00067">
    <property type="entry name" value="GAL4"/>
    <property type="match status" value="1"/>
</dbReference>
<dbReference type="Pfam" id="PF24105">
    <property type="entry name" value="Beta-prop_CAF1B_HIR1"/>
    <property type="match status" value="1"/>
</dbReference>
<feature type="compositionally biased region" description="Low complexity" evidence="12">
    <location>
        <begin position="218"/>
        <end position="230"/>
    </location>
</feature>
<dbReference type="GO" id="GO:0010181">
    <property type="term" value="F:FMN binding"/>
    <property type="evidence" value="ECO:0007669"/>
    <property type="project" value="InterPro"/>
</dbReference>
<accession>A0A4T0RC27</accession>
<dbReference type="SMART" id="SM00066">
    <property type="entry name" value="GAL4"/>
    <property type="match status" value="1"/>
</dbReference>
<feature type="region of interest" description="Disordered" evidence="12">
    <location>
        <begin position="693"/>
        <end position="714"/>
    </location>
</feature>
<dbReference type="NCBIfam" id="TIGR01755">
    <property type="entry name" value="flav_wrbA"/>
    <property type="match status" value="1"/>
</dbReference>
<keyword evidence="10" id="KW-0539">Nucleus</keyword>
<evidence type="ECO:0000256" key="9">
    <source>
        <dbReference type="ARBA" id="ARBA00023163"/>
    </source>
</evidence>
<dbReference type="Pfam" id="PF00172">
    <property type="entry name" value="Zn_clus"/>
    <property type="match status" value="1"/>
</dbReference>
<feature type="compositionally biased region" description="Basic and acidic residues" evidence="12">
    <location>
        <begin position="231"/>
        <end position="284"/>
    </location>
</feature>
<evidence type="ECO:0000259" key="13">
    <source>
        <dbReference type="PROSITE" id="PS50048"/>
    </source>
</evidence>
<feature type="compositionally biased region" description="Low complexity" evidence="12">
    <location>
        <begin position="1387"/>
        <end position="1398"/>
    </location>
</feature>
<feature type="domain" description="Zn(2)-C6 fungal-type" evidence="13">
    <location>
        <begin position="1321"/>
        <end position="1351"/>
    </location>
</feature>
<dbReference type="Gene3D" id="4.10.240.10">
    <property type="entry name" value="Zn(2)-C6 fungal-type DNA-binding domain"/>
    <property type="match status" value="1"/>
</dbReference>
<dbReference type="GO" id="GO:0006351">
    <property type="term" value="P:DNA-templated transcription"/>
    <property type="evidence" value="ECO:0007669"/>
    <property type="project" value="InterPro"/>
</dbReference>
<dbReference type="PANTHER" id="PTHR13831">
    <property type="entry name" value="MEMBER OF THE HIR1 FAMILY OF WD-REPEAT PROTEINS"/>
    <property type="match status" value="1"/>
</dbReference>
<dbReference type="GO" id="GO:0008270">
    <property type="term" value="F:zinc ion binding"/>
    <property type="evidence" value="ECO:0007669"/>
    <property type="project" value="InterPro"/>
</dbReference>
<evidence type="ECO:0000256" key="6">
    <source>
        <dbReference type="ARBA" id="ARBA00022737"/>
    </source>
</evidence>
<dbReference type="InterPro" id="IPR029039">
    <property type="entry name" value="Flavoprotein-like_sf"/>
</dbReference>
<feature type="region of interest" description="Disordered" evidence="12">
    <location>
        <begin position="1353"/>
        <end position="1431"/>
    </location>
</feature>
<dbReference type="GO" id="GO:0000785">
    <property type="term" value="C:chromatin"/>
    <property type="evidence" value="ECO:0007669"/>
    <property type="project" value="TreeGrafter"/>
</dbReference>
<feature type="repeat" description="WD" evidence="11">
    <location>
        <begin position="531"/>
        <end position="581"/>
    </location>
</feature>
<dbReference type="Pfam" id="PF07569">
    <property type="entry name" value="Hira"/>
    <property type="match status" value="1"/>
</dbReference>
<dbReference type="GO" id="GO:0000981">
    <property type="term" value="F:DNA-binding transcription factor activity, RNA polymerase II-specific"/>
    <property type="evidence" value="ECO:0007669"/>
    <property type="project" value="InterPro"/>
</dbReference>
<keyword evidence="6" id="KW-0677">Repeat</keyword>
<feature type="compositionally biased region" description="Polar residues" evidence="12">
    <location>
        <begin position="1399"/>
        <end position="1419"/>
    </location>
</feature>
<evidence type="ECO:0000256" key="3">
    <source>
        <dbReference type="ARBA" id="ARBA00007306"/>
    </source>
</evidence>
<feature type="region of interest" description="Disordered" evidence="12">
    <location>
        <begin position="1054"/>
        <end position="1083"/>
    </location>
</feature>
<dbReference type="InterPro" id="IPR015943">
    <property type="entry name" value="WD40/YVTN_repeat-like_dom_sf"/>
</dbReference>
<feature type="compositionally biased region" description="Low complexity" evidence="12">
    <location>
        <begin position="1285"/>
        <end position="1295"/>
    </location>
</feature>
<dbReference type="InterPro" id="IPR055410">
    <property type="entry name" value="Beta-prop_CAF1B_HIR1"/>
</dbReference>
<dbReference type="SUPFAM" id="SSF52218">
    <property type="entry name" value="Flavoproteins"/>
    <property type="match status" value="1"/>
</dbReference>
<name>A0A4T0RC27_9BASI</name>
<keyword evidence="8" id="KW-0805">Transcription regulation</keyword>
<evidence type="ECO:0000313" key="16">
    <source>
        <dbReference type="Proteomes" id="UP000305647"/>
    </source>
</evidence>
<evidence type="ECO:0000259" key="14">
    <source>
        <dbReference type="PROSITE" id="PS50902"/>
    </source>
</evidence>
<dbReference type="SMART" id="SM00320">
    <property type="entry name" value="WD40"/>
    <property type="match status" value="6"/>
</dbReference>
<dbReference type="PROSITE" id="PS50082">
    <property type="entry name" value="WD_REPEATS_2"/>
    <property type="match status" value="5"/>
</dbReference>
<comment type="similarity">
    <text evidence="2">Belongs to the WrbA family.</text>
</comment>
<dbReference type="InterPro" id="IPR005025">
    <property type="entry name" value="FMN_Rdtase-like_dom"/>
</dbReference>
<dbReference type="Pfam" id="PF03358">
    <property type="entry name" value="FMN_red"/>
    <property type="match status" value="1"/>
</dbReference>
<gene>
    <name evidence="15" type="ORF">E3Q10_01243</name>
</gene>
<keyword evidence="5 11" id="KW-0853">WD repeat</keyword>
<feature type="region of interest" description="Disordered" evidence="12">
    <location>
        <begin position="213"/>
        <end position="285"/>
    </location>
</feature>
<evidence type="ECO:0000256" key="1">
    <source>
        <dbReference type="ARBA" id="ARBA00004123"/>
    </source>
</evidence>
<feature type="compositionally biased region" description="Basic and acidic residues" evidence="12">
    <location>
        <begin position="1529"/>
        <end position="1539"/>
    </location>
</feature>
<feature type="region of interest" description="Disordered" evidence="12">
    <location>
        <begin position="1274"/>
        <end position="1313"/>
    </location>
</feature>
<dbReference type="GO" id="GO:0000417">
    <property type="term" value="C:HIR complex"/>
    <property type="evidence" value="ECO:0007669"/>
    <property type="project" value="TreeGrafter"/>
</dbReference>
<keyword evidence="7" id="KW-0156">Chromatin regulator</keyword>
<dbReference type="InterPro" id="IPR031120">
    <property type="entry name" value="HIR1-like"/>
</dbReference>
<feature type="compositionally biased region" description="Low complexity" evidence="12">
    <location>
        <begin position="1061"/>
        <end position="1082"/>
    </location>
</feature>
<evidence type="ECO:0000313" key="15">
    <source>
        <dbReference type="EMBL" id="TIC32517.1"/>
    </source>
</evidence>
<evidence type="ECO:0000256" key="5">
    <source>
        <dbReference type="ARBA" id="ARBA00022574"/>
    </source>
</evidence>
<dbReference type="PROSITE" id="PS50048">
    <property type="entry name" value="ZN2_CY6_FUNGAL_2"/>
    <property type="match status" value="1"/>
</dbReference>
<dbReference type="Proteomes" id="UP000305647">
    <property type="component" value="Unassembled WGS sequence"/>
</dbReference>
<evidence type="ECO:0000256" key="4">
    <source>
        <dbReference type="ARBA" id="ARBA00022491"/>
    </source>
</evidence>
<protein>
    <submittedName>
        <fullName evidence="15">WD40 repeat-like protein</fullName>
    </submittedName>
</protein>
<dbReference type="PANTHER" id="PTHR13831:SF0">
    <property type="entry name" value="PROTEIN HIRA"/>
    <property type="match status" value="1"/>
</dbReference>
<evidence type="ECO:0000256" key="10">
    <source>
        <dbReference type="ARBA" id="ARBA00023242"/>
    </source>
</evidence>
<dbReference type="SUPFAM" id="SSF57701">
    <property type="entry name" value="Zn2/Cys6 DNA-binding domain"/>
    <property type="match status" value="1"/>
</dbReference>
<organism evidence="15 16">
    <name type="scientific">Wallemia mellicola</name>
    <dbReference type="NCBI Taxonomy" id="1708541"/>
    <lineage>
        <taxon>Eukaryota</taxon>
        <taxon>Fungi</taxon>
        <taxon>Dikarya</taxon>
        <taxon>Basidiomycota</taxon>
        <taxon>Wallemiomycotina</taxon>
        <taxon>Wallemiomycetes</taxon>
        <taxon>Wallemiales</taxon>
        <taxon>Wallemiaceae</taxon>
        <taxon>Wallemia</taxon>
    </lineage>
</organism>
<evidence type="ECO:0000256" key="11">
    <source>
        <dbReference type="PROSITE-ProRule" id="PRU00221"/>
    </source>
</evidence>
<feature type="region of interest" description="Disordered" evidence="12">
    <location>
        <begin position="1468"/>
        <end position="1556"/>
    </location>
</feature>
<evidence type="ECO:0000256" key="2">
    <source>
        <dbReference type="ARBA" id="ARBA00006961"/>
    </source>
</evidence>
<comment type="subcellular location">
    <subcellularLocation>
        <location evidence="1">Nucleus</location>
    </subcellularLocation>
</comment>
<dbReference type="PROSITE" id="PS50294">
    <property type="entry name" value="WD_REPEATS_REGION"/>
    <property type="match status" value="2"/>
</dbReference>
<dbReference type="PROSITE" id="PS50902">
    <property type="entry name" value="FLAVODOXIN_LIKE"/>
    <property type="match status" value="1"/>
</dbReference>
<dbReference type="InterPro" id="IPR011494">
    <property type="entry name" value="HIRA-like_C"/>
</dbReference>
<dbReference type="PROSITE" id="PS00463">
    <property type="entry name" value="ZN2_CY6_FUNGAL_1"/>
    <property type="match status" value="1"/>
</dbReference>
<dbReference type="FunFam" id="3.40.50.360:FF:000001">
    <property type="entry name" value="NAD(P)H dehydrogenase (Quinone) FQR1-like"/>
    <property type="match status" value="1"/>
</dbReference>
<keyword evidence="9" id="KW-0804">Transcription</keyword>
<dbReference type="EMBL" id="SPRO01000008">
    <property type="protein sequence ID" value="TIC32517.1"/>
    <property type="molecule type" value="Genomic_DNA"/>
</dbReference>
<dbReference type="CDD" id="cd00200">
    <property type="entry name" value="WD40"/>
    <property type="match status" value="1"/>
</dbReference>
<dbReference type="InterPro" id="IPR008254">
    <property type="entry name" value="Flavodoxin/NO_synth"/>
</dbReference>
<dbReference type="GO" id="GO:0006338">
    <property type="term" value="P:chromatin remodeling"/>
    <property type="evidence" value="ECO:0007669"/>
    <property type="project" value="InterPro"/>
</dbReference>
<evidence type="ECO:0000256" key="12">
    <source>
        <dbReference type="SAM" id="MobiDB-lite"/>
    </source>
</evidence>
<dbReference type="InterPro" id="IPR021858">
    <property type="entry name" value="Fun_TF"/>
</dbReference>
<keyword evidence="4" id="KW-0678">Repressor</keyword>
<dbReference type="Pfam" id="PF11951">
    <property type="entry name" value="Fungal_trans_2"/>
    <property type="match status" value="1"/>
</dbReference>
<feature type="compositionally biased region" description="Polar residues" evidence="12">
    <location>
        <begin position="1274"/>
        <end position="1284"/>
    </location>
</feature>
<dbReference type="SUPFAM" id="SSF50978">
    <property type="entry name" value="WD40 repeat-like"/>
    <property type="match status" value="2"/>
</dbReference>
<dbReference type="InterPro" id="IPR036322">
    <property type="entry name" value="WD40_repeat_dom_sf"/>
</dbReference>
<feature type="domain" description="Flavodoxin-like" evidence="14">
    <location>
        <begin position="5"/>
        <end position="193"/>
    </location>
</feature>
<dbReference type="Gene3D" id="2.130.10.10">
    <property type="entry name" value="YVTN repeat-like/Quinoprotein amine dehydrogenase"/>
    <property type="match status" value="3"/>
</dbReference>
<dbReference type="Gene3D" id="3.40.50.360">
    <property type="match status" value="1"/>
</dbReference>
<proteinExistence type="inferred from homology"/>
<evidence type="ECO:0000256" key="7">
    <source>
        <dbReference type="ARBA" id="ARBA00022853"/>
    </source>
</evidence>
<dbReference type="InterPro" id="IPR010089">
    <property type="entry name" value="Flavoprotein_WrbA-like"/>
</dbReference>
<dbReference type="InterPro" id="IPR001680">
    <property type="entry name" value="WD40_rpt"/>
</dbReference>
<dbReference type="InterPro" id="IPR036864">
    <property type="entry name" value="Zn2-C6_fun-type_DNA-bd_sf"/>
</dbReference>
<comment type="similarity">
    <text evidence="3">Belongs to the WD repeat HIR1 family.</text>
</comment>
<dbReference type="GO" id="GO:0003955">
    <property type="term" value="F:NAD(P)H dehydrogenase (quinone) activity"/>
    <property type="evidence" value="ECO:0007669"/>
    <property type="project" value="InterPro"/>
</dbReference>
<dbReference type="GO" id="GO:0005634">
    <property type="term" value="C:nucleus"/>
    <property type="evidence" value="ECO:0007669"/>
    <property type="project" value="UniProtKB-SubCell"/>
</dbReference>
<sequence length="1850" mass="204315">MVARIAQLEYSTYGHIHTVGDKVFEGLKEAGVQVDRFRIEETLPKEVLAKMGAPENLRADLPVFEASKLPEYDGIIFGFPTRYGRTPAQVSALFDRTGGIWAKGELVGKFASVFVSTASQHGGQETTALTTYPFFAHHGMNIVNFGYQHPAMFGLDEVVGSSAYGAGTLAAGDGSRQPSEAELSIAHAHGKHFGSVVATHKLGSEKLAAKLAAEKNGEPAAATGTEGATKSAEETQEAPKEESADKQAEQDKPAEEAPAEKKEDAKDGAPAEENVKQKKVGDHDRKKRQAIFTLDVHPDGSRLATGGIDAIIRVWTTAPIRNEKLESNERVPKQLSTLDQHSGPVLSVRWSNSGRYLASSSDDRAIIIWAIDPNGGGKVFGSTEVNIEGWKAERVLSGHDSDVTEIAWSKDDRYLASVAMDGCFMVHDTQTFERIIKISGHDSSIKGLGFDPSGHFLATASDDRSLKIWRTSDWGLQASITDPFEDSPRAFVRRLSWSPDGANVICANAITDSVFVAAVVKRNDWSSQMKLVGHENSVLCTAFNPRMYKDGENGMYNICATGSTDSVISIWKMNTSKPLIVVKDIFERQVLDLSWSRDGNTLYSCSADGSIIALSFSQEELGQPVADQEISNILINYEKPVAPAFPIMPIQQVRPTLQKEPSQLEKLMENKRAAPTANEPSKKKRIAPTLVEKLPGIPDTPSNPFNPPVPGPSTSAYPPQPVYYPSANIPSQTFNPPQLPSNMLMPMTLPHPQNPNVVGYWLPYIKNPDEEEGGDEEDTPMEIEEMDPSRVKISNIPSGLLYKNVKARTLGHGVKREEVEVKDIGEVRRITKDVTIGVPTIKSVLFHQFMGAATVGNKELDRVEVRNAITDDKNDVEMNNGSEDIPRKYPDLHNEILMLSKRSDTNVSNHGKVIWVDYASSRVVNVSVGDNFVGISLEDGTLRIYSFSGRRIFPDITLDSTCSFLEAEATKLLAITCSGSVYVYCTKTRKILFEKTSLKPLLNASDITINSVRLRSNGVPVVILSNGTAHAYDFNQFRSWTLISSTRFVKSDAWDRRGRQRQSSSSAAQSTQSQHHYQQQQSNPISSIEIKLNELLVDEKISEPINTDKDSMEEEEAVYTLSHLETRLHGAILLDSPTEFRNSMIAYARRLGDEGFRGKAEEFMKEYMGPIFYNHNRGEEFTPTVLGYKKRDLVKEFANTLAKSKPLAKLGQDAASVAGLSDRNWDADDVRAFQEFLDMRGRAMQQSIPPVAAAPAVTTVQPFNEYISLGLEGSTTTESTPQIHSSPPMGSTSTMSRDDLQTQSKEQESADKKKFRRSRKGCYTCRARKIKCDEGRPVCHRCQVAKRECKFPPSIDYNNDNNRRGTGNLDDEDSNGDRPGWLKYTTDPPDFLAPFLPDSSSNPTAPRITNDSEASQVSQIGPRFPAPTFLDVDGNIGPALSNAFPPPQPDVSLSQNMASFTRDFEMLSQGSETPAHKRQRKSEDKSVDNDDTSMQPSTPSPFDALYPPSPFAIPFETKFPTSSNPPDISKLREDERADPPRTTAFQIDEGEGEDDDTLHKQLTKNMESSTSKTSSVETSSPLLSNPDYLFPFFPAPQDRMLVHHYLTQSVRFIIALNLPHSVNPWIRIHAPLAFGMIADKNPNEAYAQAQVTGQGISVEALRTGLLSVSAVHLAYLRGKDPASRDLAASLRRTAVRYLQKAVSAGEVETDTFLAGVLSVAMRDILAGDPGWKGILELAKSVIQKRGGPIKMLETGKPSKKKEVSVPRFLLEQLATRDVFGSLTTGEEPAIIKGWSPWFLELGETGSCDWEWESVEPEAILKEYWRRYDLGHNTLSWMDVMRDMNLDVLLV</sequence>
<feature type="repeat" description="WD" evidence="11">
    <location>
        <begin position="396"/>
        <end position="437"/>
    </location>
</feature>
<dbReference type="NCBIfam" id="NF002999">
    <property type="entry name" value="PRK03767.1"/>
    <property type="match status" value="1"/>
</dbReference>
<feature type="compositionally biased region" description="Basic and acidic residues" evidence="12">
    <location>
        <begin position="1296"/>
        <end position="1312"/>
    </location>
</feature>
<dbReference type="InterPro" id="IPR001138">
    <property type="entry name" value="Zn2Cys6_DnaBD"/>
</dbReference>
<comment type="caution">
    <text evidence="15">The sequence shown here is derived from an EMBL/GenBank/DDBJ whole genome shotgun (WGS) entry which is preliminary data.</text>
</comment>
<feature type="repeat" description="WD" evidence="11">
    <location>
        <begin position="284"/>
        <end position="315"/>
    </location>
</feature>
<feature type="repeat" description="WD" evidence="11">
    <location>
        <begin position="438"/>
        <end position="469"/>
    </location>
</feature>
<evidence type="ECO:0000256" key="8">
    <source>
        <dbReference type="ARBA" id="ARBA00023015"/>
    </source>
</evidence>
<reference evidence="15 16" key="1">
    <citation type="submission" date="2019-03" db="EMBL/GenBank/DDBJ databases">
        <title>Sequencing 25 genomes of Wallemia mellicola.</title>
        <authorList>
            <person name="Gostincar C."/>
        </authorList>
    </citation>
    <scope>NUCLEOTIDE SEQUENCE [LARGE SCALE GENOMIC DNA]</scope>
    <source>
        <strain evidence="15 16">EXF-8738</strain>
    </source>
</reference>
<dbReference type="GO" id="GO:0031491">
    <property type="term" value="F:nucleosome binding"/>
    <property type="evidence" value="ECO:0007669"/>
    <property type="project" value="TreeGrafter"/>
</dbReference>
<feature type="repeat" description="WD" evidence="11">
    <location>
        <begin position="338"/>
        <end position="369"/>
    </location>
</feature>